<keyword evidence="1" id="KW-1185">Reference proteome</keyword>
<sequence>MSSCVHMLRRVLCAESQQCILVALRHFEFVRWKKVAFSVRIFNERWVRQMSATLKVMRFKRGFVKQWLEKMPLRQRRTKASLQSVCY</sequence>
<protein>
    <submittedName>
        <fullName evidence="2">Uncharacterized protein</fullName>
    </submittedName>
</protein>
<dbReference type="WBParaSite" id="PgE039_g004_t01">
    <property type="protein sequence ID" value="PgE039_g004_t01"/>
    <property type="gene ID" value="PgE039_g004"/>
</dbReference>
<reference evidence="2" key="1">
    <citation type="submission" date="2022-11" db="UniProtKB">
        <authorList>
            <consortium name="WormBaseParasite"/>
        </authorList>
    </citation>
    <scope>IDENTIFICATION</scope>
</reference>
<name>A0A915A0E4_PARUN</name>
<dbReference type="AlphaFoldDB" id="A0A915A0E4"/>
<proteinExistence type="predicted"/>
<organism evidence="1 2">
    <name type="scientific">Parascaris univalens</name>
    <name type="common">Nematode worm</name>
    <dbReference type="NCBI Taxonomy" id="6257"/>
    <lineage>
        <taxon>Eukaryota</taxon>
        <taxon>Metazoa</taxon>
        <taxon>Ecdysozoa</taxon>
        <taxon>Nematoda</taxon>
        <taxon>Chromadorea</taxon>
        <taxon>Rhabditida</taxon>
        <taxon>Spirurina</taxon>
        <taxon>Ascaridomorpha</taxon>
        <taxon>Ascaridoidea</taxon>
        <taxon>Ascarididae</taxon>
        <taxon>Parascaris</taxon>
    </lineage>
</organism>
<evidence type="ECO:0000313" key="2">
    <source>
        <dbReference type="WBParaSite" id="PgE039_g004_t01"/>
    </source>
</evidence>
<accession>A0A915A0E4</accession>
<dbReference type="Proteomes" id="UP000887569">
    <property type="component" value="Unplaced"/>
</dbReference>
<evidence type="ECO:0000313" key="1">
    <source>
        <dbReference type="Proteomes" id="UP000887569"/>
    </source>
</evidence>